<evidence type="ECO:0000256" key="4">
    <source>
        <dbReference type="PROSITE-ProRule" id="PRU00221"/>
    </source>
</evidence>
<name>A0A813S3L7_9BILA</name>
<keyword evidence="9" id="KW-1185">Reference proteome</keyword>
<evidence type="ECO:0000256" key="5">
    <source>
        <dbReference type="SAM" id="Phobius"/>
    </source>
</evidence>
<keyword evidence="5" id="KW-1133">Transmembrane helix</keyword>
<feature type="repeat" description="WD" evidence="4">
    <location>
        <begin position="251"/>
        <end position="281"/>
    </location>
</feature>
<dbReference type="OrthoDB" id="2161379at2759"/>
<dbReference type="PANTHER" id="PTHR19848:SF8">
    <property type="entry name" value="F-BOX AND WD REPEAT DOMAIN CONTAINING 7"/>
    <property type="match status" value="1"/>
</dbReference>
<feature type="disulfide bond" evidence="3">
    <location>
        <begin position="429"/>
        <end position="439"/>
    </location>
</feature>
<dbReference type="PROSITE" id="PS00678">
    <property type="entry name" value="WD_REPEATS_1"/>
    <property type="match status" value="1"/>
</dbReference>
<accession>A0A813S3L7</accession>
<protein>
    <recommendedName>
        <fullName evidence="7">EGF-like domain-containing protein</fullName>
    </recommendedName>
</protein>
<evidence type="ECO:0000256" key="1">
    <source>
        <dbReference type="ARBA" id="ARBA00022574"/>
    </source>
</evidence>
<dbReference type="PROSITE" id="PS50294">
    <property type="entry name" value="WD_REPEATS_REGION"/>
    <property type="match status" value="2"/>
</dbReference>
<dbReference type="PROSITE" id="PS50082">
    <property type="entry name" value="WD_REPEATS_2"/>
    <property type="match status" value="2"/>
</dbReference>
<dbReference type="Proteomes" id="UP000663879">
    <property type="component" value="Unassembled WGS sequence"/>
</dbReference>
<feature type="transmembrane region" description="Helical" evidence="5">
    <location>
        <begin position="558"/>
        <end position="582"/>
    </location>
</feature>
<evidence type="ECO:0000313" key="8">
    <source>
        <dbReference type="EMBL" id="CAF0789069.1"/>
    </source>
</evidence>
<dbReference type="SUPFAM" id="SSF50978">
    <property type="entry name" value="WD40 repeat-like"/>
    <property type="match status" value="1"/>
</dbReference>
<dbReference type="InterPro" id="IPR036322">
    <property type="entry name" value="WD40_repeat_dom_sf"/>
</dbReference>
<dbReference type="Gene3D" id="2.130.10.10">
    <property type="entry name" value="YVTN repeat-like/Quinoprotein amine dehydrogenase"/>
    <property type="match status" value="2"/>
</dbReference>
<proteinExistence type="predicted"/>
<keyword evidence="2" id="KW-0677">Repeat</keyword>
<feature type="disulfide bond" evidence="3">
    <location>
        <begin position="531"/>
        <end position="540"/>
    </location>
</feature>
<dbReference type="InterPro" id="IPR019775">
    <property type="entry name" value="WD40_repeat_CS"/>
</dbReference>
<feature type="repeat" description="WD" evidence="4">
    <location>
        <begin position="50"/>
        <end position="90"/>
    </location>
</feature>
<comment type="caution">
    <text evidence="8">The sequence shown here is derived from an EMBL/GenBank/DDBJ whole genome shotgun (WGS) entry which is preliminary data.</text>
</comment>
<dbReference type="InterPro" id="IPR001680">
    <property type="entry name" value="WD40_rpt"/>
</dbReference>
<evidence type="ECO:0000313" key="9">
    <source>
        <dbReference type="Proteomes" id="UP000663879"/>
    </source>
</evidence>
<dbReference type="InterPro" id="IPR015943">
    <property type="entry name" value="WD40/YVTN_repeat-like_dom_sf"/>
</dbReference>
<sequence length="610" mass="69641">MELNFKNLLFAFTFSCIYEIVTSQTTIVFGLENGTIIVWDFEINSILYTLSGHNSEIRSLENLPGNYLASGDKNGQIIIWNISEKSNHRQLFHDKDVASIILINKSTFASASSNSIKFWSLESFTNIFTINDSHSSEIIGLKYFSNSLFSISSDGILKSWENYTEKFQFNTSCEVLSFEIILNEILACGCSDGHIKFYSVESNSFNFIKSLQRNITVLCLRDLKAGLFAIGMSDGYLELFNYNRNMSIVSYQGHNKSVNMLEYIENRGFLSGSNDGTIKMWYNMTMIKYLNIGLKIMCLKYLDPLILTARTDMFSGGKITRNTSFSITTQSFNSTFKQIKYTTKNLAETFQATNTNYFVTKYLNPTLIPFVIPTSSYSHDITLKNDDQENNNLNDLLNDLFNAKDFQLNSINLIDLNILLSNPYDLTDCLSNCSNQGMCYFDIEKFKCICNENYYGSSCNLDLRPCSSNPCLNNGTCSNVKVNENLNYKCQCIEEYYSGNNCEIKKDICLNETCSNNGQCYDLNHMPKCKCFNMFSGEKCEMETNYFTIIKNVNKTTTIIACLIISSLFALCLMLDIFSVCCNAKNSKHKKQSEKYKIQTNERIKLVYMN</sequence>
<feature type="domain" description="EGF-like" evidence="7">
    <location>
        <begin position="425"/>
        <end position="460"/>
    </location>
</feature>
<dbReference type="PROSITE" id="PS50026">
    <property type="entry name" value="EGF_3"/>
    <property type="match status" value="3"/>
</dbReference>
<keyword evidence="3" id="KW-0245">EGF-like domain</keyword>
<dbReference type="AlphaFoldDB" id="A0A813S3L7"/>
<comment type="caution">
    <text evidence="3">Lacks conserved residue(s) required for the propagation of feature annotation.</text>
</comment>
<dbReference type="SUPFAM" id="SSF57196">
    <property type="entry name" value="EGF/Laminin"/>
    <property type="match status" value="3"/>
</dbReference>
<gene>
    <name evidence="8" type="ORF">OXX778_LOCUS5872</name>
</gene>
<keyword evidence="5" id="KW-0812">Transmembrane</keyword>
<keyword evidence="3" id="KW-1015">Disulfide bond</keyword>
<keyword evidence="1 4" id="KW-0853">WD repeat</keyword>
<evidence type="ECO:0000256" key="2">
    <source>
        <dbReference type="ARBA" id="ARBA00022737"/>
    </source>
</evidence>
<organism evidence="8 9">
    <name type="scientific">Brachionus calyciflorus</name>
    <dbReference type="NCBI Taxonomy" id="104777"/>
    <lineage>
        <taxon>Eukaryota</taxon>
        <taxon>Metazoa</taxon>
        <taxon>Spiralia</taxon>
        <taxon>Gnathifera</taxon>
        <taxon>Rotifera</taxon>
        <taxon>Eurotatoria</taxon>
        <taxon>Monogononta</taxon>
        <taxon>Pseudotrocha</taxon>
        <taxon>Ploima</taxon>
        <taxon>Brachionidae</taxon>
        <taxon>Brachionus</taxon>
    </lineage>
</organism>
<feature type="chain" id="PRO_5032401379" description="EGF-like domain-containing protein" evidence="6">
    <location>
        <begin position="24"/>
        <end position="610"/>
    </location>
</feature>
<dbReference type="EMBL" id="CAJNOC010000664">
    <property type="protein sequence ID" value="CAF0789069.1"/>
    <property type="molecule type" value="Genomic_DNA"/>
</dbReference>
<evidence type="ECO:0000256" key="6">
    <source>
        <dbReference type="SAM" id="SignalP"/>
    </source>
</evidence>
<dbReference type="CDD" id="cd00054">
    <property type="entry name" value="EGF_CA"/>
    <property type="match status" value="1"/>
</dbReference>
<dbReference type="InterPro" id="IPR000742">
    <property type="entry name" value="EGF"/>
</dbReference>
<feature type="domain" description="EGF-like" evidence="7">
    <location>
        <begin position="462"/>
        <end position="503"/>
    </location>
</feature>
<dbReference type="Gene3D" id="2.10.25.10">
    <property type="entry name" value="Laminin"/>
    <property type="match status" value="3"/>
</dbReference>
<dbReference type="Pfam" id="PF00400">
    <property type="entry name" value="WD40"/>
    <property type="match status" value="2"/>
</dbReference>
<feature type="disulfide bond" evidence="3">
    <location>
        <begin position="450"/>
        <end position="459"/>
    </location>
</feature>
<dbReference type="PROSITE" id="PS00022">
    <property type="entry name" value="EGF_1"/>
    <property type="match status" value="2"/>
</dbReference>
<dbReference type="SMART" id="SM00181">
    <property type="entry name" value="EGF"/>
    <property type="match status" value="3"/>
</dbReference>
<evidence type="ECO:0000256" key="3">
    <source>
        <dbReference type="PROSITE-ProRule" id="PRU00076"/>
    </source>
</evidence>
<dbReference type="SMART" id="SM00320">
    <property type="entry name" value="WD40"/>
    <property type="match status" value="6"/>
</dbReference>
<feature type="signal peptide" evidence="6">
    <location>
        <begin position="1"/>
        <end position="23"/>
    </location>
</feature>
<keyword evidence="5" id="KW-0472">Membrane</keyword>
<feature type="domain" description="EGF-like" evidence="7">
    <location>
        <begin position="505"/>
        <end position="541"/>
    </location>
</feature>
<reference evidence="8" key="1">
    <citation type="submission" date="2021-02" db="EMBL/GenBank/DDBJ databases">
        <authorList>
            <person name="Nowell W R."/>
        </authorList>
    </citation>
    <scope>NUCLEOTIDE SEQUENCE</scope>
    <source>
        <strain evidence="8">Ploen Becks lab</strain>
    </source>
</reference>
<keyword evidence="6" id="KW-0732">Signal</keyword>
<dbReference type="PANTHER" id="PTHR19848">
    <property type="entry name" value="WD40 REPEAT PROTEIN"/>
    <property type="match status" value="1"/>
</dbReference>
<evidence type="ECO:0000259" key="7">
    <source>
        <dbReference type="PROSITE" id="PS50026"/>
    </source>
</evidence>